<dbReference type="STRING" id="314344.AL013_06080"/>
<dbReference type="InterPro" id="IPR000184">
    <property type="entry name" value="Bac_surfAg_D15"/>
</dbReference>
<dbReference type="InterPro" id="IPR023707">
    <property type="entry name" value="OM_assembly_BamA"/>
</dbReference>
<comment type="subcellular location">
    <subcellularLocation>
        <location evidence="1">Membrane</location>
    </subcellularLocation>
</comment>
<dbReference type="GO" id="GO:0071709">
    <property type="term" value="P:membrane assembly"/>
    <property type="evidence" value="ECO:0007669"/>
    <property type="project" value="InterPro"/>
</dbReference>
<dbReference type="Pfam" id="PF07244">
    <property type="entry name" value="POTRA"/>
    <property type="match status" value="5"/>
</dbReference>
<evidence type="ECO:0000256" key="1">
    <source>
        <dbReference type="ARBA" id="ARBA00004370"/>
    </source>
</evidence>
<dbReference type="Gene3D" id="2.40.160.50">
    <property type="entry name" value="membrane protein fhac: a member of the omp85/tpsb transporter family"/>
    <property type="match status" value="1"/>
</dbReference>
<protein>
    <recommendedName>
        <fullName evidence="8">Outer membrane protein assembly factor BamA</fullName>
    </recommendedName>
</protein>
<dbReference type="OrthoDB" id="9803054at2"/>
<dbReference type="AlphaFoldDB" id="Q0EYG1"/>
<organism evidence="10 11">
    <name type="scientific">Mariprofundus ferrooxydans PV-1</name>
    <dbReference type="NCBI Taxonomy" id="314345"/>
    <lineage>
        <taxon>Bacteria</taxon>
        <taxon>Pseudomonadati</taxon>
        <taxon>Pseudomonadota</taxon>
        <taxon>Candidatius Mariprofundia</taxon>
        <taxon>Mariprofundales</taxon>
        <taxon>Mariprofundaceae</taxon>
        <taxon>Mariprofundus</taxon>
    </lineage>
</organism>
<keyword evidence="4" id="KW-0732">Signal</keyword>
<keyword evidence="5" id="KW-0677">Repeat</keyword>
<keyword evidence="3" id="KW-0812">Transmembrane</keyword>
<feature type="domain" description="POTRA" evidence="9">
    <location>
        <begin position="104"/>
        <end position="181"/>
    </location>
</feature>
<keyword evidence="7" id="KW-0998">Cell outer membrane</keyword>
<feature type="domain" description="POTRA" evidence="9">
    <location>
        <begin position="356"/>
        <end position="430"/>
    </location>
</feature>
<accession>Q0EYG1</accession>
<dbReference type="InParanoid" id="Q0EYG1"/>
<keyword evidence="2" id="KW-1134">Transmembrane beta strand</keyword>
<dbReference type="PIRSF" id="PIRSF006076">
    <property type="entry name" value="OM_assembly_OMP85"/>
    <property type="match status" value="1"/>
</dbReference>
<evidence type="ECO:0000259" key="9">
    <source>
        <dbReference type="PROSITE" id="PS51779"/>
    </source>
</evidence>
<sequence>MTGFVRLLFVMLVLGTGISCLPSLSYAADDSSVILSIDVEGSKFVEKQAVLARMSTRVGQKLDRKRLSRDVRSLYKSGFFSDISFTGVRGAHGIKLVCHVKEYPLIAKLSIEGNDEHSTKDLKRKMKLHEGGFFNPKNQQADRNMFRKGYLKDGYYQNSVQFISTPTKDGRVDVVVKIHEGKVTRISRVRFIGNHAFSDSQLRGAIASRQTDLVNTLMKKDVFNKQRFGADVQLLRQYYLNNGYLDMKVDSEQLALSADKTNFTLTFSVHEGVQYTVDQLDVQGDIVPDKATLMKLIELEKGEHYSLEKMRNTIQSITDRVGDEGYAFASVTPLLKRDLDAHTVSVAFDIDKGKKVYVERIEITGNDKTDDIVLRRLIRQSEGSLYQGTQVKHSKEQLGRAVMVDDARVSLDKATDASDQVDMKVKIKEKKTGSITGGIGFSQREKVILTAKIAESNLFGKGYQANINGQYGQVTQNITGSFVDPYFLDSDISASVNFTKVKTDPLTTVTYKTDKSAAGFGFGVPITLNMSYGINYNFSKTNLTGVPANASNIVKAQQGKTTIGELSQSLSWDSRDRLMSPRSGHFDMVRFSVAGLGGQSKFWEAAASSALYVPIDKDKNYVLNPSFQYMMIRPLSGRSIPLWRR</sequence>
<evidence type="ECO:0000256" key="4">
    <source>
        <dbReference type="ARBA" id="ARBA00022729"/>
    </source>
</evidence>
<dbReference type="eggNOG" id="COG4775">
    <property type="taxonomic scope" value="Bacteria"/>
</dbReference>
<dbReference type="RefSeq" id="WP_009851434.1">
    <property type="nucleotide sequence ID" value="NZ_DS022295.1"/>
</dbReference>
<dbReference type="FunCoup" id="Q0EYG1">
    <property type="interactions" value="249"/>
</dbReference>
<dbReference type="InterPro" id="IPR034746">
    <property type="entry name" value="POTRA"/>
</dbReference>
<dbReference type="EMBL" id="AATS01000010">
    <property type="protein sequence ID" value="EAU54231.1"/>
    <property type="molecule type" value="Genomic_DNA"/>
</dbReference>
<dbReference type="GO" id="GO:0009279">
    <property type="term" value="C:cell outer membrane"/>
    <property type="evidence" value="ECO:0007669"/>
    <property type="project" value="UniProtKB-UniRule"/>
</dbReference>
<feature type="domain" description="POTRA" evidence="9">
    <location>
        <begin position="184"/>
        <end position="272"/>
    </location>
</feature>
<dbReference type="InterPro" id="IPR010827">
    <property type="entry name" value="BamA/TamA_POTRA"/>
</dbReference>
<evidence type="ECO:0000313" key="10">
    <source>
        <dbReference type="EMBL" id="EAU54231.1"/>
    </source>
</evidence>
<name>Q0EYG1_9PROT</name>
<evidence type="ECO:0000313" key="11">
    <source>
        <dbReference type="Proteomes" id="UP000005297"/>
    </source>
</evidence>
<evidence type="ECO:0000256" key="6">
    <source>
        <dbReference type="ARBA" id="ARBA00023136"/>
    </source>
</evidence>
<comment type="caution">
    <text evidence="10">The sequence shown here is derived from an EMBL/GenBank/DDBJ whole genome shotgun (WGS) entry which is preliminary data.</text>
</comment>
<dbReference type="Pfam" id="PF01103">
    <property type="entry name" value="Omp85"/>
    <property type="match status" value="1"/>
</dbReference>
<gene>
    <name evidence="10" type="ORF">SPV1_05704</name>
</gene>
<proteinExistence type="predicted"/>
<dbReference type="PANTHER" id="PTHR12815">
    <property type="entry name" value="SORTING AND ASSEMBLY MACHINERY SAMM50 PROTEIN FAMILY MEMBER"/>
    <property type="match status" value="1"/>
</dbReference>
<evidence type="ECO:0000256" key="5">
    <source>
        <dbReference type="ARBA" id="ARBA00022737"/>
    </source>
</evidence>
<dbReference type="PROSITE" id="PS51257">
    <property type="entry name" value="PROKAR_LIPOPROTEIN"/>
    <property type="match status" value="1"/>
</dbReference>
<dbReference type="InterPro" id="IPR039910">
    <property type="entry name" value="D15-like"/>
</dbReference>
<keyword evidence="6" id="KW-0472">Membrane</keyword>
<dbReference type="PANTHER" id="PTHR12815:SF23">
    <property type="entry name" value="OUTER MEMBRANE PROTEIN ASSEMBLY FACTOR BAMA"/>
    <property type="match status" value="1"/>
</dbReference>
<dbReference type="Proteomes" id="UP000005297">
    <property type="component" value="Unassembled WGS sequence"/>
</dbReference>
<keyword evidence="11" id="KW-1185">Reference proteome</keyword>
<evidence type="ECO:0000256" key="7">
    <source>
        <dbReference type="ARBA" id="ARBA00023237"/>
    </source>
</evidence>
<evidence type="ECO:0000256" key="3">
    <source>
        <dbReference type="ARBA" id="ARBA00022692"/>
    </source>
</evidence>
<reference evidence="10 11" key="1">
    <citation type="submission" date="2006-09" db="EMBL/GenBank/DDBJ databases">
        <authorList>
            <person name="Emerson D."/>
            <person name="Ferriera S."/>
            <person name="Johnson J."/>
            <person name="Kravitz S."/>
            <person name="Halpern A."/>
            <person name="Remington K."/>
            <person name="Beeson K."/>
            <person name="Tran B."/>
            <person name="Rogers Y.-H."/>
            <person name="Friedman R."/>
            <person name="Venter J.C."/>
        </authorList>
    </citation>
    <scope>NUCLEOTIDE SEQUENCE [LARGE SCALE GENOMIC DNA]</scope>
    <source>
        <strain evidence="10 11">PV-1</strain>
    </source>
</reference>
<feature type="non-terminal residue" evidence="10">
    <location>
        <position position="645"/>
    </location>
</feature>
<dbReference type="HOGENOM" id="CLU_007664_1_2_0"/>
<evidence type="ECO:0000256" key="8">
    <source>
        <dbReference type="NCBIfam" id="TIGR03303"/>
    </source>
</evidence>
<dbReference type="PROSITE" id="PS51779">
    <property type="entry name" value="POTRA"/>
    <property type="match status" value="3"/>
</dbReference>
<evidence type="ECO:0000256" key="2">
    <source>
        <dbReference type="ARBA" id="ARBA00022452"/>
    </source>
</evidence>
<dbReference type="NCBIfam" id="TIGR03303">
    <property type="entry name" value="OM_YaeT"/>
    <property type="match status" value="1"/>
</dbReference>
<dbReference type="Gene3D" id="3.10.20.310">
    <property type="entry name" value="membrane protein fhac"/>
    <property type="match status" value="5"/>
</dbReference>